<evidence type="ECO:0000313" key="2">
    <source>
        <dbReference type="EMBL" id="MFC6998458.1"/>
    </source>
</evidence>
<comment type="caution">
    <text evidence="2">The sequence shown here is derived from an EMBL/GenBank/DDBJ whole genome shotgun (WGS) entry which is preliminary data.</text>
</comment>
<dbReference type="EMBL" id="JBHSYQ010000005">
    <property type="protein sequence ID" value="MFC6998458.1"/>
    <property type="molecule type" value="Genomic_DNA"/>
</dbReference>
<organism evidence="2 3">
    <name type="scientific">Rufibacter roseus</name>
    <dbReference type="NCBI Taxonomy" id="1567108"/>
    <lineage>
        <taxon>Bacteria</taxon>
        <taxon>Pseudomonadati</taxon>
        <taxon>Bacteroidota</taxon>
        <taxon>Cytophagia</taxon>
        <taxon>Cytophagales</taxon>
        <taxon>Hymenobacteraceae</taxon>
        <taxon>Rufibacter</taxon>
    </lineage>
</organism>
<dbReference type="RefSeq" id="WP_161486694.1">
    <property type="nucleotide sequence ID" value="NZ_JBHSYQ010000005.1"/>
</dbReference>
<gene>
    <name evidence="2" type="ORF">ACFQHR_12540</name>
</gene>
<proteinExistence type="predicted"/>
<reference evidence="3" key="1">
    <citation type="journal article" date="2019" name="Int. J. Syst. Evol. Microbiol.">
        <title>The Global Catalogue of Microorganisms (GCM) 10K type strain sequencing project: providing services to taxonomists for standard genome sequencing and annotation.</title>
        <authorList>
            <consortium name="The Broad Institute Genomics Platform"/>
            <consortium name="The Broad Institute Genome Sequencing Center for Infectious Disease"/>
            <person name="Wu L."/>
            <person name="Ma J."/>
        </authorList>
    </citation>
    <scope>NUCLEOTIDE SEQUENCE [LARGE SCALE GENOMIC DNA]</scope>
    <source>
        <strain evidence="3">CGMCC 4.7393</strain>
    </source>
</reference>
<dbReference type="Proteomes" id="UP001596405">
    <property type="component" value="Unassembled WGS sequence"/>
</dbReference>
<evidence type="ECO:0008006" key="4">
    <source>
        <dbReference type="Google" id="ProtNLM"/>
    </source>
</evidence>
<keyword evidence="1" id="KW-0812">Transmembrane</keyword>
<dbReference type="InterPro" id="IPR008993">
    <property type="entry name" value="TIMP-like_OB-fold"/>
</dbReference>
<name>A0ABW2DN23_9BACT</name>
<keyword evidence="3" id="KW-1185">Reference proteome</keyword>
<evidence type="ECO:0000313" key="3">
    <source>
        <dbReference type="Proteomes" id="UP001596405"/>
    </source>
</evidence>
<keyword evidence="1" id="KW-0472">Membrane</keyword>
<feature type="transmembrane region" description="Helical" evidence="1">
    <location>
        <begin position="162"/>
        <end position="182"/>
    </location>
</feature>
<protein>
    <recommendedName>
        <fullName evidence="4">CbiN domain protein</fullName>
    </recommendedName>
</protein>
<evidence type="ECO:0000256" key="1">
    <source>
        <dbReference type="SAM" id="Phobius"/>
    </source>
</evidence>
<keyword evidence="1" id="KW-1133">Transmembrane helix</keyword>
<sequence>MKTLYLILFALLAPIYTYGCTCMQRTLTQVIELDKDLEYIYLKAKILNINATVYGQPYEFIPVNVQVQEYWHKKELELHSDTLTIFDDTSCHSSEFQQDSVHLIIAYLDQGIYRTGVCKTNWVFSQYGEGINQLGKGFKVQMANSSKPVEELKPPVENRFQLSNIISFVSILLNAVLIFLLLKRKQSST</sequence>
<accession>A0ABW2DN23</accession>
<dbReference type="SUPFAM" id="SSF50242">
    <property type="entry name" value="TIMP-like"/>
    <property type="match status" value="1"/>
</dbReference>